<feature type="domain" description="SF4 helicase" evidence="11">
    <location>
        <begin position="155"/>
        <end position="423"/>
    </location>
</feature>
<name>A0A4U2Y230_9BACI</name>
<dbReference type="RefSeq" id="WP_107896289.1">
    <property type="nucleotide sequence ID" value="NZ_PYWM01000019.1"/>
</dbReference>
<comment type="caution">
    <text evidence="12">The sequence shown here is derived from an EMBL/GenBank/DDBJ whole genome shotgun (WGS) entry which is preliminary data.</text>
</comment>
<evidence type="ECO:0000313" key="12">
    <source>
        <dbReference type="EMBL" id="TKI53602.1"/>
    </source>
</evidence>
<dbReference type="GO" id="GO:0005524">
    <property type="term" value="F:ATP binding"/>
    <property type="evidence" value="ECO:0007669"/>
    <property type="project" value="UniProtKB-KW"/>
</dbReference>
<sequence>MAYQNISIELAEKSLLGTMLHENYLIADSNLEAAHFISQVHQNIFTSMLQLVSERKAVDYITLLTTREPIELGGANYLAELGSFASATKFEEYETIVLENWRERSKRQMMEQAQQEDWGIAEIQQALDKLMMQYTTTNTSIKADLMQMAKRPFEQENSKTGVLTGLLDLDKLLNGFQDAELTIIAARPSMGKTDTMNHIALKAGWDGYLPIIFSLEMSRTTLIDRLIAATGNFNRLKMRNPYEYFTDGQKEKWMSTLGMLDNANIEIDDRAGMTVPQIRATARKIIKANPDKKPVILIDYLQIIRVSNPRDNQTQAIGQISWDLKQMAKEFNCPVICLAQLNRSVEQRQDKRPVMSDLRDSGNIEQDADVIAFLYRDDYYAKESERQNMLEFIIAKHRNGPTGTVFASYVKDTGRLSNIAWSVAR</sequence>
<evidence type="ECO:0000256" key="1">
    <source>
        <dbReference type="ARBA" id="ARBA00008428"/>
    </source>
</evidence>
<comment type="catalytic activity">
    <reaction evidence="10">
        <text>ATP + H2O = ADP + phosphate + H(+)</text>
        <dbReference type="Rhea" id="RHEA:13065"/>
        <dbReference type="ChEBI" id="CHEBI:15377"/>
        <dbReference type="ChEBI" id="CHEBI:15378"/>
        <dbReference type="ChEBI" id="CHEBI:30616"/>
        <dbReference type="ChEBI" id="CHEBI:43474"/>
        <dbReference type="ChEBI" id="CHEBI:456216"/>
        <dbReference type="EC" id="5.6.2.3"/>
    </reaction>
</comment>
<reference evidence="12 13" key="1">
    <citation type="submission" date="2019-04" db="EMBL/GenBank/DDBJ databases">
        <title>Lysinibacillus genome sequencing.</title>
        <authorList>
            <person name="Dunlap C."/>
        </authorList>
    </citation>
    <scope>NUCLEOTIDE SEQUENCE [LARGE SCALE GENOMIC DNA]</scope>
    <source>
        <strain evidence="12 13">CCTCC AB 2010389</strain>
    </source>
</reference>
<dbReference type="EC" id="5.6.2.3" evidence="9"/>
<evidence type="ECO:0000256" key="7">
    <source>
        <dbReference type="ARBA" id="ARBA00023125"/>
    </source>
</evidence>
<dbReference type="SUPFAM" id="SSF52540">
    <property type="entry name" value="P-loop containing nucleoside triphosphate hydrolases"/>
    <property type="match status" value="1"/>
</dbReference>
<dbReference type="PROSITE" id="PS51199">
    <property type="entry name" value="SF4_HELICASE"/>
    <property type="match status" value="1"/>
</dbReference>
<dbReference type="InterPro" id="IPR036185">
    <property type="entry name" value="DNA_heli_DnaB-like_N_sf"/>
</dbReference>
<evidence type="ECO:0000313" key="13">
    <source>
        <dbReference type="Proteomes" id="UP000308744"/>
    </source>
</evidence>
<keyword evidence="8" id="KW-0413">Isomerase</keyword>
<dbReference type="Pfam" id="PF00772">
    <property type="entry name" value="DnaB"/>
    <property type="match status" value="1"/>
</dbReference>
<gene>
    <name evidence="12" type="ORF">FC756_22905</name>
</gene>
<dbReference type="InterPro" id="IPR007694">
    <property type="entry name" value="DNA_helicase_DnaB-like_C"/>
</dbReference>
<keyword evidence="7" id="KW-0238">DNA-binding</keyword>
<dbReference type="Proteomes" id="UP000308744">
    <property type="component" value="Unassembled WGS sequence"/>
</dbReference>
<protein>
    <recommendedName>
        <fullName evidence="9">DNA 5'-3' helicase</fullName>
        <ecNumber evidence="9">5.6.2.3</ecNumber>
    </recommendedName>
</protein>
<dbReference type="GO" id="GO:0006260">
    <property type="term" value="P:DNA replication"/>
    <property type="evidence" value="ECO:0007669"/>
    <property type="project" value="UniProtKB-KW"/>
</dbReference>
<keyword evidence="6" id="KW-0067">ATP-binding</keyword>
<dbReference type="PANTHER" id="PTHR30153:SF2">
    <property type="entry name" value="REPLICATIVE DNA HELICASE"/>
    <property type="match status" value="1"/>
</dbReference>
<organism evidence="12 13">
    <name type="scientific">Lysinibacillus mangiferihumi</name>
    <dbReference type="NCBI Taxonomy" id="1130819"/>
    <lineage>
        <taxon>Bacteria</taxon>
        <taxon>Bacillati</taxon>
        <taxon>Bacillota</taxon>
        <taxon>Bacilli</taxon>
        <taxon>Bacillales</taxon>
        <taxon>Bacillaceae</taxon>
        <taxon>Lysinibacillus</taxon>
    </lineage>
</organism>
<dbReference type="InterPro" id="IPR007693">
    <property type="entry name" value="DNA_helicase_DnaB-like_N"/>
</dbReference>
<keyword evidence="2" id="KW-0235">DNA replication</keyword>
<comment type="similarity">
    <text evidence="1">Belongs to the helicase family. DnaB subfamily.</text>
</comment>
<evidence type="ECO:0000256" key="10">
    <source>
        <dbReference type="ARBA" id="ARBA00048954"/>
    </source>
</evidence>
<keyword evidence="13" id="KW-1185">Reference proteome</keyword>
<proteinExistence type="inferred from homology"/>
<dbReference type="InterPro" id="IPR027417">
    <property type="entry name" value="P-loop_NTPase"/>
</dbReference>
<evidence type="ECO:0000256" key="2">
    <source>
        <dbReference type="ARBA" id="ARBA00022705"/>
    </source>
</evidence>
<dbReference type="EMBL" id="SZPU01000105">
    <property type="protein sequence ID" value="TKI53602.1"/>
    <property type="molecule type" value="Genomic_DNA"/>
</dbReference>
<dbReference type="Gene3D" id="1.10.860.10">
    <property type="entry name" value="DNAb Helicase, Chain A"/>
    <property type="match status" value="1"/>
</dbReference>
<dbReference type="GO" id="GO:0005829">
    <property type="term" value="C:cytosol"/>
    <property type="evidence" value="ECO:0007669"/>
    <property type="project" value="TreeGrafter"/>
</dbReference>
<keyword evidence="5 12" id="KW-0347">Helicase</keyword>
<evidence type="ECO:0000256" key="3">
    <source>
        <dbReference type="ARBA" id="ARBA00022741"/>
    </source>
</evidence>
<evidence type="ECO:0000256" key="6">
    <source>
        <dbReference type="ARBA" id="ARBA00022840"/>
    </source>
</evidence>
<evidence type="ECO:0000259" key="11">
    <source>
        <dbReference type="PROSITE" id="PS51199"/>
    </source>
</evidence>
<evidence type="ECO:0000256" key="4">
    <source>
        <dbReference type="ARBA" id="ARBA00022801"/>
    </source>
</evidence>
<evidence type="ECO:0000256" key="5">
    <source>
        <dbReference type="ARBA" id="ARBA00022806"/>
    </source>
</evidence>
<keyword evidence="3" id="KW-0547">Nucleotide-binding</keyword>
<dbReference type="GO" id="GO:0043139">
    <property type="term" value="F:5'-3' DNA helicase activity"/>
    <property type="evidence" value="ECO:0007669"/>
    <property type="project" value="UniProtKB-EC"/>
</dbReference>
<accession>A0A4U2Y230</accession>
<dbReference type="SUPFAM" id="SSF48024">
    <property type="entry name" value="N-terminal domain of DnaB helicase"/>
    <property type="match status" value="1"/>
</dbReference>
<dbReference type="AlphaFoldDB" id="A0A4U2Y230"/>
<dbReference type="GO" id="GO:0016787">
    <property type="term" value="F:hydrolase activity"/>
    <property type="evidence" value="ECO:0007669"/>
    <property type="project" value="UniProtKB-KW"/>
</dbReference>
<keyword evidence="4" id="KW-0378">Hydrolase</keyword>
<dbReference type="Pfam" id="PF03796">
    <property type="entry name" value="DnaB_C"/>
    <property type="match status" value="1"/>
</dbReference>
<dbReference type="InterPro" id="IPR016136">
    <property type="entry name" value="DNA_helicase_N/primase_C"/>
</dbReference>
<dbReference type="CDD" id="cd00984">
    <property type="entry name" value="DnaB_C"/>
    <property type="match status" value="1"/>
</dbReference>
<evidence type="ECO:0000256" key="8">
    <source>
        <dbReference type="ARBA" id="ARBA00023235"/>
    </source>
</evidence>
<dbReference type="GO" id="GO:0003677">
    <property type="term" value="F:DNA binding"/>
    <property type="evidence" value="ECO:0007669"/>
    <property type="project" value="UniProtKB-KW"/>
</dbReference>
<dbReference type="PANTHER" id="PTHR30153">
    <property type="entry name" value="REPLICATIVE DNA HELICASE DNAB"/>
    <property type="match status" value="1"/>
</dbReference>
<dbReference type="Gene3D" id="3.40.50.300">
    <property type="entry name" value="P-loop containing nucleotide triphosphate hydrolases"/>
    <property type="match status" value="1"/>
</dbReference>
<evidence type="ECO:0000256" key="9">
    <source>
        <dbReference type="ARBA" id="ARBA00044969"/>
    </source>
</evidence>